<comment type="caution">
    <text evidence="3">The sequence shown here is derived from an EMBL/GenBank/DDBJ whole genome shotgun (WGS) entry which is preliminary data.</text>
</comment>
<evidence type="ECO:0000313" key="3">
    <source>
        <dbReference type="EMBL" id="NMJ41948.1"/>
    </source>
</evidence>
<dbReference type="InterPro" id="IPR011152">
    <property type="entry name" value="Pesterase_MJ0912"/>
</dbReference>
<reference evidence="3 4" key="1">
    <citation type="submission" date="2020-03" db="EMBL/GenBank/DDBJ databases">
        <authorList>
            <person name="Sun Q."/>
        </authorList>
    </citation>
    <scope>NUCLEOTIDE SEQUENCE [LARGE SCALE GENOMIC DNA]</scope>
    <source>
        <strain evidence="3 4">JC162</strain>
    </source>
</reference>
<dbReference type="InterPro" id="IPR050126">
    <property type="entry name" value="Ap4A_hydrolase"/>
</dbReference>
<dbReference type="SUPFAM" id="SSF56300">
    <property type="entry name" value="Metallo-dependent phosphatases"/>
    <property type="match status" value="1"/>
</dbReference>
<dbReference type="Pfam" id="PF12850">
    <property type="entry name" value="Metallophos_2"/>
    <property type="match status" value="1"/>
</dbReference>
<evidence type="ECO:0000256" key="1">
    <source>
        <dbReference type="ARBA" id="ARBA00008950"/>
    </source>
</evidence>
<dbReference type="Proteomes" id="UP000548582">
    <property type="component" value="Unassembled WGS sequence"/>
</dbReference>
<dbReference type="AlphaFoldDB" id="A0A848EF29"/>
<evidence type="ECO:0000259" key="2">
    <source>
        <dbReference type="Pfam" id="PF12850"/>
    </source>
</evidence>
<dbReference type="PANTHER" id="PTHR42850">
    <property type="entry name" value="METALLOPHOSPHOESTERASE"/>
    <property type="match status" value="1"/>
</dbReference>
<dbReference type="PIRSF" id="PIRSF000883">
    <property type="entry name" value="Pesterase_MJ0912"/>
    <property type="match status" value="1"/>
</dbReference>
<comment type="similarity">
    <text evidence="1">Belongs to the metallophosphoesterase superfamily. YfcE family.</text>
</comment>
<evidence type="ECO:0000313" key="4">
    <source>
        <dbReference type="Proteomes" id="UP000548582"/>
    </source>
</evidence>
<dbReference type="InterPro" id="IPR029052">
    <property type="entry name" value="Metallo-depent_PP-like"/>
</dbReference>
<name>A0A848EF29_9PROT</name>
<sequence>MRLAVISDIHGNLLALEAVLADIEGRGVDAIVNLGDCVTSPLWPKETFERLGELDLPTVRGNHDRWIVEMPEAKLSPAGRFARAALSEAERAALHALPPMLEVSPDILAVHGTPADDSTYLLEDVMDGRLAPAARATVAARLGAAARPGGVVLCGHSHRQAVVQGPEGCLVLNPGSVGCPVFADNPAAPTLEHRSPHARYAILTRRRGAWGAELMALDYDWHAAARRAAANGREDWAVAMVTGAVSPA</sequence>
<dbReference type="EMBL" id="JABBKX010000003">
    <property type="protein sequence ID" value="NMJ41948.1"/>
    <property type="molecule type" value="Genomic_DNA"/>
</dbReference>
<organism evidence="3 4">
    <name type="scientific">Neoroseomonas marina</name>
    <dbReference type="NCBI Taxonomy" id="1232220"/>
    <lineage>
        <taxon>Bacteria</taxon>
        <taxon>Pseudomonadati</taxon>
        <taxon>Pseudomonadota</taxon>
        <taxon>Alphaproteobacteria</taxon>
        <taxon>Acetobacterales</taxon>
        <taxon>Acetobacteraceae</taxon>
        <taxon>Neoroseomonas</taxon>
    </lineage>
</organism>
<protein>
    <submittedName>
        <fullName evidence="3">Metallophosphoesterase family protein</fullName>
    </submittedName>
</protein>
<dbReference type="GO" id="GO:0005737">
    <property type="term" value="C:cytoplasm"/>
    <property type="evidence" value="ECO:0007669"/>
    <property type="project" value="TreeGrafter"/>
</dbReference>
<dbReference type="RefSeq" id="WP_170054178.1">
    <property type="nucleotide sequence ID" value="NZ_JABBKX010000003.1"/>
</dbReference>
<accession>A0A848EF29</accession>
<dbReference type="InterPro" id="IPR024654">
    <property type="entry name" value="Calcineurin-like_PHP_lpxH"/>
</dbReference>
<proteinExistence type="inferred from homology"/>
<dbReference type="PANTHER" id="PTHR42850:SF2">
    <property type="entry name" value="BLL5683 PROTEIN"/>
    <property type="match status" value="1"/>
</dbReference>
<feature type="domain" description="Calcineurin-like phosphoesterase" evidence="2">
    <location>
        <begin position="1"/>
        <end position="188"/>
    </location>
</feature>
<dbReference type="Gene3D" id="3.60.21.10">
    <property type="match status" value="1"/>
</dbReference>
<gene>
    <name evidence="3" type="ORF">GWK16_11905</name>
</gene>
<keyword evidence="4" id="KW-1185">Reference proteome</keyword>
<dbReference type="GO" id="GO:0016791">
    <property type="term" value="F:phosphatase activity"/>
    <property type="evidence" value="ECO:0007669"/>
    <property type="project" value="TreeGrafter"/>
</dbReference>